<dbReference type="InterPro" id="IPR013767">
    <property type="entry name" value="PAS_fold"/>
</dbReference>
<dbReference type="SMART" id="SM00091">
    <property type="entry name" value="PAS"/>
    <property type="match status" value="1"/>
</dbReference>
<dbReference type="InterPro" id="IPR035919">
    <property type="entry name" value="EAL_sf"/>
</dbReference>
<evidence type="ECO:0000313" key="5">
    <source>
        <dbReference type="Proteomes" id="UP001596002"/>
    </source>
</evidence>
<feature type="domain" description="PAS" evidence="1">
    <location>
        <begin position="416"/>
        <end position="486"/>
    </location>
</feature>
<dbReference type="Pfam" id="PF00989">
    <property type="entry name" value="PAS"/>
    <property type="match status" value="1"/>
</dbReference>
<dbReference type="InterPro" id="IPR013702">
    <property type="entry name" value="FIST_domain_N"/>
</dbReference>
<name>A0ABV9Q0R5_9BACL</name>
<dbReference type="PROSITE" id="PS50887">
    <property type="entry name" value="GGDEF"/>
    <property type="match status" value="1"/>
</dbReference>
<dbReference type="InterPro" id="IPR043128">
    <property type="entry name" value="Rev_trsase/Diguanyl_cyclase"/>
</dbReference>
<evidence type="ECO:0000313" key="4">
    <source>
        <dbReference type="EMBL" id="MFC4767854.1"/>
    </source>
</evidence>
<dbReference type="Gene3D" id="3.30.450.20">
    <property type="entry name" value="PAS domain"/>
    <property type="match status" value="1"/>
</dbReference>
<evidence type="ECO:0000259" key="3">
    <source>
        <dbReference type="PROSITE" id="PS50887"/>
    </source>
</evidence>
<dbReference type="InterPro" id="IPR019494">
    <property type="entry name" value="FIST_C"/>
</dbReference>
<dbReference type="Pfam" id="PF00563">
    <property type="entry name" value="EAL"/>
    <property type="match status" value="1"/>
</dbReference>
<dbReference type="SMART" id="SM00897">
    <property type="entry name" value="FIST"/>
    <property type="match status" value="1"/>
</dbReference>
<dbReference type="InterPro" id="IPR035965">
    <property type="entry name" value="PAS-like_dom_sf"/>
</dbReference>
<protein>
    <submittedName>
        <fullName evidence="4">EAL domain-containing protein</fullName>
    </submittedName>
</protein>
<proteinExistence type="predicted"/>
<dbReference type="InterPro" id="IPR001633">
    <property type="entry name" value="EAL_dom"/>
</dbReference>
<comment type="caution">
    <text evidence="4">The sequence shown here is derived from an EMBL/GenBank/DDBJ whole genome shotgun (WGS) entry which is preliminary data.</text>
</comment>
<feature type="domain" description="GGDEF" evidence="3">
    <location>
        <begin position="572"/>
        <end position="705"/>
    </location>
</feature>
<dbReference type="Gene3D" id="3.30.70.270">
    <property type="match status" value="1"/>
</dbReference>
<dbReference type="PROSITE" id="PS50883">
    <property type="entry name" value="EAL"/>
    <property type="match status" value="1"/>
</dbReference>
<organism evidence="4 5">
    <name type="scientific">Effusibacillus consociatus</name>
    <dbReference type="NCBI Taxonomy" id="1117041"/>
    <lineage>
        <taxon>Bacteria</taxon>
        <taxon>Bacillati</taxon>
        <taxon>Bacillota</taxon>
        <taxon>Bacilli</taxon>
        <taxon>Bacillales</taxon>
        <taxon>Alicyclobacillaceae</taxon>
        <taxon>Effusibacillus</taxon>
    </lineage>
</organism>
<sequence length="984" mass="110921">MKTWNTVYHEKLNLEEYLKKNGIGDHPALLVQVFTGGRDEDFIAELRKRIHDFLPSAVMIGASSTGEIADGVITSNQTILSFTQFEKTDLVTTAIPHDREPDSFRTGQEIARCLVSHRTKVMILFADGWYTNGEELIKGVESVNPHVVVAGGIAAVKDLRSPNLIFTEREILNRGVVGVALNSDDLIVNTKCNFDWTNIGQFMTITKAEKNRVYEIDDRPAIEAFRKYLGEEVGLNRSKHGAMFPLVVNRNGNLVARTCLLSHEDGSLTFSGNLKRGERVQFAYGNTELLVKSSIRTTQELQEIPTEAIFVYSCISRRTLMMELMGREIIPFQKKAPTAGFFTFGEFYRYEQNNEFLNHAMTALILSESAETRKFDPVQTELGNKTEVLSYLRAVSHLINVTTTELQKTNEALLEKEERYRRLVESCPVSIAVYHDDKIVLANRAAAALIGVKEPQELIGRSIFEFIHPEDRETVKNRIMSRFRKESIEQVNVDRLIRLDGRVIDVETVTNAFQLDDKPGAQIFIHDITERNRYEEQIKFHAYYDSLTGLPNRLQFLKDLSHALSQAQQNGNLLAVLFLDLDRFKNINDTLGHSIGDQLLSAVADRLKGCAGETAFVARLAGDEFTVLLPKMDHVQDAVSVAECIIDSFANPFTIQGYELFLTTSIGISVYPNDSDHIEALIKNADTAMYRAKEQGKNNYQMFTPEMKVMAFHRLILENSMRKALERNEFSLVYQPIVNSNNLQITGVEALLRWRHPEMGDVSPADFIPLAEETGMIVPIGEWVLRTASAQNKAWQDAGYPPIRMSVNLSARQFLQPNVNRNLVKTVKEALETTGLEAKWLVLEMTESIMQNYDNTIETLRQLQEIGVRISIDDFGTGYSSLSYLKRLPIDALKIDQSFVRDLTTDPDHAAIARAIIAMAHSLKLKVTAEGVETEGQAHYLRDLKCDKMQGYLFSKPLTASEFESLLRAGKPYMLASGSPGFVV</sequence>
<dbReference type="SMART" id="SM00052">
    <property type="entry name" value="EAL"/>
    <property type="match status" value="1"/>
</dbReference>
<dbReference type="Proteomes" id="UP001596002">
    <property type="component" value="Unassembled WGS sequence"/>
</dbReference>
<evidence type="ECO:0000259" key="1">
    <source>
        <dbReference type="PROSITE" id="PS50112"/>
    </source>
</evidence>
<dbReference type="InterPro" id="IPR000160">
    <property type="entry name" value="GGDEF_dom"/>
</dbReference>
<dbReference type="SUPFAM" id="SSF141868">
    <property type="entry name" value="EAL domain-like"/>
    <property type="match status" value="1"/>
</dbReference>
<dbReference type="SMART" id="SM00267">
    <property type="entry name" value="GGDEF"/>
    <property type="match status" value="1"/>
</dbReference>
<dbReference type="InterPro" id="IPR000014">
    <property type="entry name" value="PAS"/>
</dbReference>
<dbReference type="SMART" id="SM01204">
    <property type="entry name" value="FIST_C"/>
    <property type="match status" value="1"/>
</dbReference>
<dbReference type="Gene3D" id="3.20.20.450">
    <property type="entry name" value="EAL domain"/>
    <property type="match status" value="1"/>
</dbReference>
<dbReference type="CDD" id="cd00130">
    <property type="entry name" value="PAS"/>
    <property type="match status" value="1"/>
</dbReference>
<dbReference type="CDD" id="cd01948">
    <property type="entry name" value="EAL"/>
    <property type="match status" value="1"/>
</dbReference>
<accession>A0ABV9Q0R5</accession>
<keyword evidence="5" id="KW-1185">Reference proteome</keyword>
<dbReference type="Pfam" id="PF10442">
    <property type="entry name" value="FIST_C"/>
    <property type="match status" value="1"/>
</dbReference>
<reference evidence="5" key="1">
    <citation type="journal article" date="2019" name="Int. J. Syst. Evol. Microbiol.">
        <title>The Global Catalogue of Microorganisms (GCM) 10K type strain sequencing project: providing services to taxonomists for standard genome sequencing and annotation.</title>
        <authorList>
            <consortium name="The Broad Institute Genomics Platform"/>
            <consortium name="The Broad Institute Genome Sequencing Center for Infectious Disease"/>
            <person name="Wu L."/>
            <person name="Ma J."/>
        </authorList>
    </citation>
    <scope>NUCLEOTIDE SEQUENCE [LARGE SCALE GENOMIC DNA]</scope>
    <source>
        <strain evidence="5">WYCCWR 12678</strain>
    </source>
</reference>
<dbReference type="PANTHER" id="PTHR44757">
    <property type="entry name" value="DIGUANYLATE CYCLASE DGCP"/>
    <property type="match status" value="1"/>
</dbReference>
<dbReference type="InterPro" id="IPR052155">
    <property type="entry name" value="Biofilm_reg_signaling"/>
</dbReference>
<dbReference type="InterPro" id="IPR029787">
    <property type="entry name" value="Nucleotide_cyclase"/>
</dbReference>
<dbReference type="CDD" id="cd01949">
    <property type="entry name" value="GGDEF"/>
    <property type="match status" value="1"/>
</dbReference>
<dbReference type="NCBIfam" id="TIGR00229">
    <property type="entry name" value="sensory_box"/>
    <property type="match status" value="1"/>
</dbReference>
<dbReference type="EMBL" id="JBHSHC010000091">
    <property type="protein sequence ID" value="MFC4767854.1"/>
    <property type="molecule type" value="Genomic_DNA"/>
</dbReference>
<dbReference type="SUPFAM" id="SSF55073">
    <property type="entry name" value="Nucleotide cyclase"/>
    <property type="match status" value="1"/>
</dbReference>
<dbReference type="PANTHER" id="PTHR44757:SF2">
    <property type="entry name" value="BIOFILM ARCHITECTURE MAINTENANCE PROTEIN MBAA"/>
    <property type="match status" value="1"/>
</dbReference>
<dbReference type="Pfam" id="PF08495">
    <property type="entry name" value="FIST"/>
    <property type="match status" value="1"/>
</dbReference>
<dbReference type="PROSITE" id="PS50112">
    <property type="entry name" value="PAS"/>
    <property type="match status" value="1"/>
</dbReference>
<evidence type="ECO:0000259" key="2">
    <source>
        <dbReference type="PROSITE" id="PS50883"/>
    </source>
</evidence>
<feature type="domain" description="EAL" evidence="2">
    <location>
        <begin position="714"/>
        <end position="971"/>
    </location>
</feature>
<dbReference type="SUPFAM" id="SSF55785">
    <property type="entry name" value="PYP-like sensor domain (PAS domain)"/>
    <property type="match status" value="1"/>
</dbReference>
<dbReference type="Pfam" id="PF00990">
    <property type="entry name" value="GGDEF"/>
    <property type="match status" value="1"/>
</dbReference>
<dbReference type="NCBIfam" id="TIGR00254">
    <property type="entry name" value="GGDEF"/>
    <property type="match status" value="1"/>
</dbReference>
<dbReference type="RefSeq" id="WP_380025776.1">
    <property type="nucleotide sequence ID" value="NZ_JBHSHC010000091.1"/>
</dbReference>
<gene>
    <name evidence="4" type="ORF">ACFO8Q_10865</name>
</gene>